<organism evidence="15 16">
    <name type="scientific">Porphyromonas macacae</name>
    <dbReference type="NCBI Taxonomy" id="28115"/>
    <lineage>
        <taxon>Bacteria</taxon>
        <taxon>Pseudomonadati</taxon>
        <taxon>Bacteroidota</taxon>
        <taxon>Bacteroidia</taxon>
        <taxon>Bacteroidales</taxon>
        <taxon>Porphyromonadaceae</taxon>
        <taxon>Porphyromonas</taxon>
    </lineage>
</organism>
<dbReference type="AlphaFoldDB" id="A0A0A2GBF2"/>
<dbReference type="RefSeq" id="WP_036850532.1">
    <property type="nucleotide sequence ID" value="NZ_JASBZX010000002.1"/>
</dbReference>
<keyword evidence="4" id="KW-1003">Cell membrane</keyword>
<evidence type="ECO:0000259" key="14">
    <source>
        <dbReference type="Pfam" id="PF12769"/>
    </source>
</evidence>
<comment type="subcellular location">
    <subcellularLocation>
        <location evidence="2">Cell inner membrane</location>
        <topology evidence="2">Multi-pass membrane protein</topology>
    </subcellularLocation>
</comment>
<keyword evidence="16" id="KW-1185">Reference proteome</keyword>
<keyword evidence="6 13" id="KW-0812">Transmembrane</keyword>
<feature type="transmembrane region" description="Helical" evidence="13">
    <location>
        <begin position="61"/>
        <end position="85"/>
    </location>
</feature>
<dbReference type="Pfam" id="PF12769">
    <property type="entry name" value="PNTB_4TM"/>
    <property type="match status" value="1"/>
</dbReference>
<evidence type="ECO:0000256" key="9">
    <source>
        <dbReference type="ARBA" id="ARBA00022989"/>
    </source>
</evidence>
<keyword evidence="10" id="KW-0520">NAD</keyword>
<evidence type="ECO:0000256" key="4">
    <source>
        <dbReference type="ARBA" id="ARBA00022475"/>
    </source>
</evidence>
<evidence type="ECO:0000256" key="3">
    <source>
        <dbReference type="ARBA" id="ARBA00012943"/>
    </source>
</evidence>
<comment type="function">
    <text evidence="1">The transhydrogenation between NADH and NADP is coupled to respiration and ATP hydrolysis and functions as a proton pump across the membrane.</text>
</comment>
<evidence type="ECO:0000256" key="5">
    <source>
        <dbReference type="ARBA" id="ARBA00022519"/>
    </source>
</evidence>
<evidence type="ECO:0000256" key="10">
    <source>
        <dbReference type="ARBA" id="ARBA00023027"/>
    </source>
</evidence>
<dbReference type="eggNOG" id="COG3288">
    <property type="taxonomic scope" value="Bacteria"/>
</dbReference>
<dbReference type="GO" id="GO:0008750">
    <property type="term" value="F:proton-translocating NAD(P)+ transhydrogenase activity"/>
    <property type="evidence" value="ECO:0007669"/>
    <property type="project" value="UniProtKB-EC"/>
</dbReference>
<dbReference type="GO" id="GO:0050661">
    <property type="term" value="F:NADP binding"/>
    <property type="evidence" value="ECO:0007669"/>
    <property type="project" value="TreeGrafter"/>
</dbReference>
<gene>
    <name evidence="15" type="ORF">HQ47_09840</name>
</gene>
<keyword evidence="8" id="KW-1278">Translocase</keyword>
<comment type="caution">
    <text evidence="15">The sequence shown here is derived from an EMBL/GenBank/DDBJ whole genome shotgun (WGS) entry which is preliminary data.</text>
</comment>
<evidence type="ECO:0000256" key="8">
    <source>
        <dbReference type="ARBA" id="ARBA00022967"/>
    </source>
</evidence>
<keyword evidence="5" id="KW-0997">Cell inner membrane</keyword>
<evidence type="ECO:0000256" key="11">
    <source>
        <dbReference type="ARBA" id="ARBA00023136"/>
    </source>
</evidence>
<dbReference type="OrthoDB" id="9810841at2"/>
<evidence type="ECO:0000256" key="13">
    <source>
        <dbReference type="SAM" id="Phobius"/>
    </source>
</evidence>
<keyword evidence="9 13" id="KW-1133">Transmembrane helix</keyword>
<evidence type="ECO:0000313" key="16">
    <source>
        <dbReference type="Proteomes" id="UP000030103"/>
    </source>
</evidence>
<feature type="domain" description="NAD(P) transhydrogenase alpha subunit C-terminal" evidence="14">
    <location>
        <begin position="7"/>
        <end position="94"/>
    </location>
</feature>
<evidence type="ECO:0000313" key="15">
    <source>
        <dbReference type="EMBL" id="KGN72442.1"/>
    </source>
</evidence>
<name>A0A0A2GBF2_9PORP</name>
<dbReference type="STRING" id="28115.HQ47_09840"/>
<feature type="transmembrane region" description="Helical" evidence="13">
    <location>
        <begin position="36"/>
        <end position="55"/>
    </location>
</feature>
<dbReference type="Proteomes" id="UP000030103">
    <property type="component" value="Unassembled WGS sequence"/>
</dbReference>
<dbReference type="GO" id="GO:0005886">
    <property type="term" value="C:plasma membrane"/>
    <property type="evidence" value="ECO:0007669"/>
    <property type="project" value="UniProtKB-SubCell"/>
</dbReference>
<evidence type="ECO:0000256" key="2">
    <source>
        <dbReference type="ARBA" id="ARBA00004429"/>
    </source>
</evidence>
<keyword evidence="7" id="KW-0521">NADP</keyword>
<evidence type="ECO:0000256" key="12">
    <source>
        <dbReference type="ARBA" id="ARBA00048202"/>
    </source>
</evidence>
<evidence type="ECO:0000256" key="1">
    <source>
        <dbReference type="ARBA" id="ARBA00003943"/>
    </source>
</evidence>
<dbReference type="InterPro" id="IPR024605">
    <property type="entry name" value="NADP_transhyd_a_C"/>
</dbReference>
<evidence type="ECO:0000256" key="7">
    <source>
        <dbReference type="ARBA" id="ARBA00022857"/>
    </source>
</evidence>
<dbReference type="PANTHER" id="PTHR10160">
    <property type="entry name" value="NAD(P) TRANSHYDROGENASE"/>
    <property type="match status" value="1"/>
</dbReference>
<dbReference type="GO" id="GO:0006740">
    <property type="term" value="P:NADPH regeneration"/>
    <property type="evidence" value="ECO:0007669"/>
    <property type="project" value="TreeGrafter"/>
</dbReference>
<feature type="transmembrane region" description="Helical" evidence="13">
    <location>
        <begin position="6"/>
        <end position="24"/>
    </location>
</feature>
<keyword evidence="11 13" id="KW-0472">Membrane</keyword>
<dbReference type="EC" id="7.1.1.1" evidence="3"/>
<protein>
    <recommendedName>
        <fullName evidence="3">proton-translocating NAD(P)(+) transhydrogenase</fullName>
        <ecNumber evidence="3">7.1.1.1</ecNumber>
    </recommendedName>
</protein>
<evidence type="ECO:0000256" key="6">
    <source>
        <dbReference type="ARBA" id="ARBA00022692"/>
    </source>
</evidence>
<reference evidence="15 16" key="1">
    <citation type="submission" date="2014-09" db="EMBL/GenBank/DDBJ databases">
        <title>Draft Genome Sequence of Porphyromonas macacae COT-192_OH2859.</title>
        <authorList>
            <person name="Wallis C."/>
            <person name="Deusch O."/>
            <person name="O'Flynn C."/>
            <person name="Davis I."/>
            <person name="Horsfall A."/>
            <person name="Kirkwood N."/>
            <person name="Harris S."/>
            <person name="Eisen J.A."/>
            <person name="Coil D.A."/>
            <person name="Darling A.E."/>
            <person name="Jospin G."/>
            <person name="Alexiev A."/>
        </authorList>
    </citation>
    <scope>NUCLEOTIDE SEQUENCE [LARGE SCALE GENOMIC DNA]</scope>
    <source>
        <strain evidence="16">COT-192 OH2859</strain>
    </source>
</reference>
<dbReference type="EMBL" id="JRFA01000029">
    <property type="protein sequence ID" value="KGN72442.1"/>
    <property type="molecule type" value="Genomic_DNA"/>
</dbReference>
<proteinExistence type="predicted"/>
<comment type="catalytic activity">
    <reaction evidence="12">
        <text>NAD(+) + NADPH + H(+)(in) = NADH + NADP(+) + H(+)(out)</text>
        <dbReference type="Rhea" id="RHEA:47992"/>
        <dbReference type="ChEBI" id="CHEBI:15378"/>
        <dbReference type="ChEBI" id="CHEBI:57540"/>
        <dbReference type="ChEBI" id="CHEBI:57783"/>
        <dbReference type="ChEBI" id="CHEBI:57945"/>
        <dbReference type="ChEBI" id="CHEBI:58349"/>
        <dbReference type="EC" id="7.1.1.1"/>
    </reaction>
</comment>
<sequence>MSPVILIAIFIVATVIGYMLIKKVPSMLHTPLMSGMNALSGVTVLGAIAATGVAAKAGQQTLAVVLGFLAIVLASVNVVGGFGVTDRMLRMFDKKKTKGGDRSL</sequence>
<accession>A0A0A2GBF2</accession>
<dbReference type="PANTHER" id="PTHR10160:SF19">
    <property type="entry name" value="PROTON-TRANSLOCATING NAD(P)(+) TRANSHYDROGENASE"/>
    <property type="match status" value="1"/>
</dbReference>